<gene>
    <name evidence="9" type="ORF">BST17_26580</name>
</gene>
<feature type="transmembrane region" description="Helical" evidence="7">
    <location>
        <begin position="46"/>
        <end position="66"/>
    </location>
</feature>
<dbReference type="EMBL" id="MVHJ01000040">
    <property type="protein sequence ID" value="ORA01826.1"/>
    <property type="molecule type" value="Genomic_DNA"/>
</dbReference>
<feature type="transmembrane region" description="Helical" evidence="7">
    <location>
        <begin position="164"/>
        <end position="184"/>
    </location>
</feature>
<proteinExistence type="inferred from homology"/>
<organism evidence="9 10">
    <name type="scientific">Mycolicibacterium bacteremicum</name>
    <name type="common">Mycobacterium bacteremicum</name>
    <dbReference type="NCBI Taxonomy" id="564198"/>
    <lineage>
        <taxon>Bacteria</taxon>
        <taxon>Bacillati</taxon>
        <taxon>Actinomycetota</taxon>
        <taxon>Actinomycetes</taxon>
        <taxon>Mycobacteriales</taxon>
        <taxon>Mycobacteriaceae</taxon>
        <taxon>Mycolicibacterium</taxon>
    </lineage>
</organism>
<keyword evidence="6 7" id="KW-0472">Membrane</keyword>
<dbReference type="GO" id="GO:0005886">
    <property type="term" value="C:plasma membrane"/>
    <property type="evidence" value="ECO:0007669"/>
    <property type="project" value="UniProtKB-SubCell"/>
</dbReference>
<dbReference type="Pfam" id="PF03458">
    <property type="entry name" value="Gly_transporter"/>
    <property type="match status" value="2"/>
</dbReference>
<dbReference type="PANTHER" id="PTHR30506">
    <property type="entry name" value="INNER MEMBRANE PROTEIN"/>
    <property type="match status" value="1"/>
</dbReference>
<evidence type="ECO:0000256" key="2">
    <source>
        <dbReference type="ARBA" id="ARBA00008193"/>
    </source>
</evidence>
<dbReference type="AlphaFoldDB" id="A0A1W9YP60"/>
<reference evidence="9 10" key="1">
    <citation type="submission" date="2017-02" db="EMBL/GenBank/DDBJ databases">
        <title>The new phylogeny of genus Mycobacterium.</title>
        <authorList>
            <person name="Tortoli E."/>
            <person name="Trovato A."/>
            <person name="Cirillo D.M."/>
        </authorList>
    </citation>
    <scope>NUCLEOTIDE SEQUENCE [LARGE SCALE GENOMIC DNA]</scope>
    <source>
        <strain evidence="9 10">DSM 45578</strain>
    </source>
</reference>
<name>A0A1W9YP60_MYCBA</name>
<keyword evidence="10" id="KW-1185">Reference proteome</keyword>
<evidence type="ECO:0000256" key="3">
    <source>
        <dbReference type="ARBA" id="ARBA00022475"/>
    </source>
</evidence>
<dbReference type="OrthoDB" id="9791874at2"/>
<dbReference type="InterPro" id="IPR005115">
    <property type="entry name" value="Gly_transporter"/>
</dbReference>
<evidence type="ECO:0000256" key="5">
    <source>
        <dbReference type="ARBA" id="ARBA00022989"/>
    </source>
</evidence>
<sequence length="222" mass="23116">MDTIGAIAADWDSAAALTRNIGDLIGTAAFAISGALLAIRRDFDIVGALTLAAMTACGGGVIRDLIIGETPPTAFVDLRYLTVAVISALVVFVWSPPARLLGRPLDLADALGLGAFCVTGTVTAAEHGLGLASSALLGVVTAVGGGVIRDVLAQRTPSVLRPDQEIYAIPALFGALLTAILIEYGWYGTIVGGCVAAAVFLFRVLALRYRWRAPQARGRRRQ</sequence>
<evidence type="ECO:0000256" key="6">
    <source>
        <dbReference type="ARBA" id="ARBA00023136"/>
    </source>
</evidence>
<evidence type="ECO:0000256" key="1">
    <source>
        <dbReference type="ARBA" id="ARBA00004651"/>
    </source>
</evidence>
<feature type="domain" description="Glycine transporter" evidence="8">
    <location>
        <begin position="22"/>
        <end position="94"/>
    </location>
</feature>
<feature type="transmembrane region" description="Helical" evidence="7">
    <location>
        <begin position="78"/>
        <end position="95"/>
    </location>
</feature>
<keyword evidence="5 7" id="KW-1133">Transmembrane helix</keyword>
<feature type="transmembrane region" description="Helical" evidence="7">
    <location>
        <begin position="21"/>
        <end position="39"/>
    </location>
</feature>
<dbReference type="Proteomes" id="UP000192366">
    <property type="component" value="Unassembled WGS sequence"/>
</dbReference>
<evidence type="ECO:0000259" key="8">
    <source>
        <dbReference type="Pfam" id="PF03458"/>
    </source>
</evidence>
<comment type="caution">
    <text evidence="9">The sequence shown here is derived from an EMBL/GenBank/DDBJ whole genome shotgun (WGS) entry which is preliminary data.</text>
</comment>
<comment type="subcellular location">
    <subcellularLocation>
        <location evidence="1">Cell membrane</location>
        <topology evidence="1">Multi-pass membrane protein</topology>
    </subcellularLocation>
</comment>
<evidence type="ECO:0000256" key="4">
    <source>
        <dbReference type="ARBA" id="ARBA00022692"/>
    </source>
</evidence>
<dbReference type="RefSeq" id="WP_083062003.1">
    <property type="nucleotide sequence ID" value="NZ_JACKVM010000003.1"/>
</dbReference>
<protein>
    <recommendedName>
        <fullName evidence="8">Glycine transporter domain-containing protein</fullName>
    </recommendedName>
</protein>
<comment type="similarity">
    <text evidence="2">Belongs to the UPF0126 family.</text>
</comment>
<evidence type="ECO:0000313" key="10">
    <source>
        <dbReference type="Proteomes" id="UP000192366"/>
    </source>
</evidence>
<feature type="domain" description="Glycine transporter" evidence="8">
    <location>
        <begin position="107"/>
        <end position="181"/>
    </location>
</feature>
<dbReference type="PANTHER" id="PTHR30506:SF3">
    <property type="entry name" value="UPF0126 INNER MEMBRANE PROTEIN YADS-RELATED"/>
    <property type="match status" value="1"/>
</dbReference>
<evidence type="ECO:0000256" key="7">
    <source>
        <dbReference type="SAM" id="Phobius"/>
    </source>
</evidence>
<feature type="transmembrane region" description="Helical" evidence="7">
    <location>
        <begin position="131"/>
        <end position="152"/>
    </location>
</feature>
<keyword evidence="3" id="KW-1003">Cell membrane</keyword>
<feature type="transmembrane region" description="Helical" evidence="7">
    <location>
        <begin position="190"/>
        <end position="211"/>
    </location>
</feature>
<evidence type="ECO:0000313" key="9">
    <source>
        <dbReference type="EMBL" id="ORA01826.1"/>
    </source>
</evidence>
<keyword evidence="4 7" id="KW-0812">Transmembrane</keyword>
<accession>A0A1W9YP60</accession>